<dbReference type="FunFam" id="3.20.20.10:FF:000018">
    <property type="entry name" value="Pyridoxal phosphate homeostasis protein"/>
    <property type="match status" value="1"/>
</dbReference>
<dbReference type="InterPro" id="IPR029066">
    <property type="entry name" value="PLP-binding_barrel"/>
</dbReference>
<dbReference type="InterPro" id="IPR001608">
    <property type="entry name" value="Ala_racemase_N"/>
</dbReference>
<dbReference type="Pfam" id="PF01168">
    <property type="entry name" value="Ala_racemase_N"/>
    <property type="match status" value="1"/>
</dbReference>
<dbReference type="NCBIfam" id="TIGR00044">
    <property type="entry name" value="YggS family pyridoxal phosphate-dependent enzyme"/>
    <property type="match status" value="1"/>
</dbReference>
<accession>A0A6J4PP58</accession>
<reference evidence="6" key="1">
    <citation type="submission" date="2020-02" db="EMBL/GenBank/DDBJ databases">
        <authorList>
            <person name="Meier V. D."/>
        </authorList>
    </citation>
    <scope>NUCLEOTIDE SEQUENCE</scope>
    <source>
        <strain evidence="6">AVDCRST_MAG84</strain>
    </source>
</reference>
<dbReference type="GO" id="GO:0030170">
    <property type="term" value="F:pyridoxal phosphate binding"/>
    <property type="evidence" value="ECO:0007669"/>
    <property type="project" value="UniProtKB-UniRule"/>
</dbReference>
<feature type="modified residue" description="N6-(pyridoxal phosphate)lysine" evidence="2 3">
    <location>
        <position position="25"/>
    </location>
</feature>
<dbReference type="AlphaFoldDB" id="A0A6J4PP58"/>
<evidence type="ECO:0000256" key="4">
    <source>
        <dbReference type="RuleBase" id="RU004514"/>
    </source>
</evidence>
<keyword evidence="1 2" id="KW-0663">Pyridoxal phosphate</keyword>
<proteinExistence type="inferred from homology"/>
<name>A0A6J4PP58_9CYAN</name>
<evidence type="ECO:0000256" key="1">
    <source>
        <dbReference type="ARBA" id="ARBA00022898"/>
    </source>
</evidence>
<organism evidence="6">
    <name type="scientific">uncultured Microcoleus sp</name>
    <dbReference type="NCBI Taxonomy" id="259945"/>
    <lineage>
        <taxon>Bacteria</taxon>
        <taxon>Bacillati</taxon>
        <taxon>Cyanobacteriota</taxon>
        <taxon>Cyanophyceae</taxon>
        <taxon>Oscillatoriophycideae</taxon>
        <taxon>Oscillatoriales</taxon>
        <taxon>Microcoleaceae</taxon>
        <taxon>Microcoleus</taxon>
        <taxon>environmental samples</taxon>
    </lineage>
</organism>
<dbReference type="PANTHER" id="PTHR10146">
    <property type="entry name" value="PROLINE SYNTHETASE CO-TRANSCRIBED BACTERIAL HOMOLOG PROTEIN"/>
    <property type="match status" value="1"/>
</dbReference>
<comment type="function">
    <text evidence="2">Pyridoxal 5'-phosphate (PLP)-binding protein, which is involved in PLP homeostasis.</text>
</comment>
<evidence type="ECO:0000313" key="6">
    <source>
        <dbReference type="EMBL" id="CAA9421535.1"/>
    </source>
</evidence>
<feature type="domain" description="Alanine racemase N-terminal" evidence="5">
    <location>
        <begin position="3"/>
        <end position="219"/>
    </location>
</feature>
<gene>
    <name evidence="6" type="ORF">AVDCRST_MAG84-7204</name>
</gene>
<protein>
    <recommendedName>
        <fullName evidence="2">Pyridoxal phosphate homeostasis protein</fullName>
        <shortName evidence="2">PLP homeostasis protein</shortName>
    </recommendedName>
</protein>
<dbReference type="PIRSF" id="PIRSF004848">
    <property type="entry name" value="YBL036c_PLPDEIII"/>
    <property type="match status" value="1"/>
</dbReference>
<evidence type="ECO:0000259" key="5">
    <source>
        <dbReference type="Pfam" id="PF01168"/>
    </source>
</evidence>
<dbReference type="PANTHER" id="PTHR10146:SF14">
    <property type="entry name" value="PYRIDOXAL PHOSPHATE HOMEOSTASIS PROTEIN"/>
    <property type="match status" value="1"/>
</dbReference>
<sequence>MTIASRINSIRQHLPESVRLIAVTKQVPTDAIREAYDAGIRDFGESKVQETVEKQSQLQDLPDINWHLIGHLQANKAAKALEHFQWIHSLDNLKLAQRLSRLAGEQSCSPQVCLQVKMLPDPDKYGWSVPELLADLPELNKCQHIKIQGLMTIPPLGLNDSQILELFNSTRELADKIQQQNLPCIQMQQLSMGMSGDYHLAIQAGATMVRLGQTLFGSRRG</sequence>
<comment type="cofactor">
    <cofactor evidence="3">
        <name>pyridoxal 5'-phosphate</name>
        <dbReference type="ChEBI" id="CHEBI:597326"/>
    </cofactor>
</comment>
<dbReference type="CDD" id="cd00635">
    <property type="entry name" value="PLPDE_III_YBL036c_like"/>
    <property type="match status" value="1"/>
</dbReference>
<evidence type="ECO:0000256" key="3">
    <source>
        <dbReference type="PIRSR" id="PIRSR004848-1"/>
    </source>
</evidence>
<dbReference type="HAMAP" id="MF_02087">
    <property type="entry name" value="PLP_homeostasis"/>
    <property type="match status" value="1"/>
</dbReference>
<dbReference type="InterPro" id="IPR011078">
    <property type="entry name" value="PyrdxlP_homeostasis"/>
</dbReference>
<dbReference type="SUPFAM" id="SSF51419">
    <property type="entry name" value="PLP-binding barrel"/>
    <property type="match status" value="1"/>
</dbReference>
<comment type="similarity">
    <text evidence="2 4">Belongs to the pyridoxal phosphate-binding protein YggS/PROSC family.</text>
</comment>
<dbReference type="Gene3D" id="3.20.20.10">
    <property type="entry name" value="Alanine racemase"/>
    <property type="match status" value="1"/>
</dbReference>
<dbReference type="EMBL" id="CADCTZ010001820">
    <property type="protein sequence ID" value="CAA9421535.1"/>
    <property type="molecule type" value="Genomic_DNA"/>
</dbReference>
<evidence type="ECO:0000256" key="2">
    <source>
        <dbReference type="HAMAP-Rule" id="MF_02087"/>
    </source>
</evidence>